<evidence type="ECO:0000313" key="2">
    <source>
        <dbReference type="EMBL" id="OON20320.1"/>
    </source>
</evidence>
<reference evidence="2 3" key="1">
    <citation type="submission" date="2015-03" db="EMBL/GenBank/DDBJ databases">
        <title>Draft genome of the nematode, Opisthorchis viverrini.</title>
        <authorList>
            <person name="Mitreva M."/>
        </authorList>
    </citation>
    <scope>NUCLEOTIDE SEQUENCE [LARGE SCALE GENOMIC DNA]</scope>
    <source>
        <strain evidence="2">Khon Kaen</strain>
    </source>
</reference>
<feature type="compositionally biased region" description="Gly residues" evidence="1">
    <location>
        <begin position="85"/>
        <end position="99"/>
    </location>
</feature>
<organism evidence="2 3">
    <name type="scientific">Opisthorchis viverrini</name>
    <name type="common">Southeast Asian liver fluke</name>
    <dbReference type="NCBI Taxonomy" id="6198"/>
    <lineage>
        <taxon>Eukaryota</taxon>
        <taxon>Metazoa</taxon>
        <taxon>Spiralia</taxon>
        <taxon>Lophotrochozoa</taxon>
        <taxon>Platyhelminthes</taxon>
        <taxon>Trematoda</taxon>
        <taxon>Digenea</taxon>
        <taxon>Opisthorchiida</taxon>
        <taxon>Opisthorchiata</taxon>
        <taxon>Opisthorchiidae</taxon>
        <taxon>Opisthorchis</taxon>
    </lineage>
</organism>
<accession>A0A1S8X0U2</accession>
<proteinExistence type="predicted"/>
<keyword evidence="3" id="KW-1185">Reference proteome</keyword>
<gene>
    <name evidence="2" type="ORF">X801_03800</name>
</gene>
<dbReference type="AlphaFoldDB" id="A0A1S8X0U2"/>
<sequence length="323" mass="33379">MNDLFNLKEIVHLTRKKSLDLCKVLNSLPVTDNSPFGDTSIAHNYADHHFKASTPENEGSSFYSRVPGPCTVGVRSSSLSSGRGSSEGVGSRSGSGSGGAASRSSSSGHGGAGFPLPVTSVPANGRSSAPGPNSMTVTSGSHSSSGSNCSTGSLTGGMELNNTMLATTQRTGPNSVLVNGHSTGNHFHGGVTQRVTASAAPTECNVLPTYSGSSSSYQPTSFQSMAAHTPPAYTLRQIPPAHSVGYPYTSTAPTSESVRCVSGHNTLIHSTRSGTAHLPVFSLADCLMTPKRCFVMSVMRVLRMKTRGVLIDPEPTAVCTQTG</sequence>
<feature type="compositionally biased region" description="Polar residues" evidence="1">
    <location>
        <begin position="121"/>
        <end position="133"/>
    </location>
</feature>
<evidence type="ECO:0000256" key="1">
    <source>
        <dbReference type="SAM" id="MobiDB-lite"/>
    </source>
</evidence>
<feature type="compositionally biased region" description="Low complexity" evidence="1">
    <location>
        <begin position="74"/>
        <end position="84"/>
    </location>
</feature>
<feature type="compositionally biased region" description="Low complexity" evidence="1">
    <location>
        <begin position="134"/>
        <end position="156"/>
    </location>
</feature>
<feature type="region of interest" description="Disordered" evidence="1">
    <location>
        <begin position="74"/>
        <end position="156"/>
    </location>
</feature>
<name>A0A1S8X0U2_OPIVI</name>
<dbReference type="Proteomes" id="UP000243686">
    <property type="component" value="Unassembled WGS sequence"/>
</dbReference>
<evidence type="ECO:0000313" key="3">
    <source>
        <dbReference type="Proteomes" id="UP000243686"/>
    </source>
</evidence>
<dbReference type="EMBL" id="KV892713">
    <property type="protein sequence ID" value="OON20320.1"/>
    <property type="molecule type" value="Genomic_DNA"/>
</dbReference>
<protein>
    <submittedName>
        <fullName evidence="2">Uncharacterized protein</fullName>
    </submittedName>
</protein>